<dbReference type="InterPro" id="IPR009414">
    <property type="entry name" value="DUF1064"/>
</dbReference>
<dbReference type="EMBL" id="JBHSSW010000008">
    <property type="protein sequence ID" value="MFC6197845.1"/>
    <property type="molecule type" value="Genomic_DNA"/>
</dbReference>
<evidence type="ECO:0000313" key="1">
    <source>
        <dbReference type="EMBL" id="MFC6197845.1"/>
    </source>
</evidence>
<keyword evidence="2" id="KW-1185">Reference proteome</keyword>
<reference evidence="2" key="1">
    <citation type="journal article" date="2019" name="Int. J. Syst. Evol. Microbiol.">
        <title>The Global Catalogue of Microorganisms (GCM) 10K type strain sequencing project: providing services to taxonomists for standard genome sequencing and annotation.</title>
        <authorList>
            <consortium name="The Broad Institute Genomics Platform"/>
            <consortium name="The Broad Institute Genome Sequencing Center for Infectious Disease"/>
            <person name="Wu L."/>
            <person name="Ma J."/>
        </authorList>
    </citation>
    <scope>NUCLEOTIDE SEQUENCE [LARGE SCALE GENOMIC DNA]</scope>
    <source>
        <strain evidence="2">CGMCC-1.15741</strain>
    </source>
</reference>
<sequence length="121" mass="13438">MTIRRNKFGAKRTELDGIMFDSKAEASRYATLKIMQKAGEISDLKCQPGYTLSAYDEFGNVFDIGVYKADFEYTDANGSLVVEDVKGGKATLTPLSRWKIKHFQAQYGLTVSLIDGKGRAI</sequence>
<protein>
    <submittedName>
        <fullName evidence="1">DUF1064 domain-containing protein</fullName>
    </submittedName>
</protein>
<accession>A0ABW1S8A0</accession>
<dbReference type="Proteomes" id="UP001596303">
    <property type="component" value="Unassembled WGS sequence"/>
</dbReference>
<comment type="caution">
    <text evidence="1">The sequence shown here is derived from an EMBL/GenBank/DDBJ whole genome shotgun (WGS) entry which is preliminary data.</text>
</comment>
<gene>
    <name evidence="1" type="ORF">ACFQDM_07135</name>
</gene>
<organism evidence="1 2">
    <name type="scientific">Ponticaulis profundi</name>
    <dbReference type="NCBI Taxonomy" id="2665222"/>
    <lineage>
        <taxon>Bacteria</taxon>
        <taxon>Pseudomonadati</taxon>
        <taxon>Pseudomonadota</taxon>
        <taxon>Alphaproteobacteria</taxon>
        <taxon>Hyphomonadales</taxon>
        <taxon>Hyphomonadaceae</taxon>
        <taxon>Ponticaulis</taxon>
    </lineage>
</organism>
<dbReference type="RefSeq" id="WP_377377327.1">
    <property type="nucleotide sequence ID" value="NZ_JBHSSW010000008.1"/>
</dbReference>
<proteinExistence type="predicted"/>
<evidence type="ECO:0000313" key="2">
    <source>
        <dbReference type="Proteomes" id="UP001596303"/>
    </source>
</evidence>
<dbReference type="Pfam" id="PF06356">
    <property type="entry name" value="DUF1064"/>
    <property type="match status" value="1"/>
</dbReference>
<name>A0ABW1S8A0_9PROT</name>